<dbReference type="EMBL" id="UYYB01032665">
    <property type="protein sequence ID" value="VDM73830.1"/>
    <property type="molecule type" value="Genomic_DNA"/>
</dbReference>
<evidence type="ECO:0000313" key="2">
    <source>
        <dbReference type="Proteomes" id="UP000270094"/>
    </source>
</evidence>
<organism evidence="1 2">
    <name type="scientific">Strongylus vulgaris</name>
    <name type="common">Blood worm</name>
    <dbReference type="NCBI Taxonomy" id="40348"/>
    <lineage>
        <taxon>Eukaryota</taxon>
        <taxon>Metazoa</taxon>
        <taxon>Ecdysozoa</taxon>
        <taxon>Nematoda</taxon>
        <taxon>Chromadorea</taxon>
        <taxon>Rhabditida</taxon>
        <taxon>Rhabditina</taxon>
        <taxon>Rhabditomorpha</taxon>
        <taxon>Strongyloidea</taxon>
        <taxon>Strongylidae</taxon>
        <taxon>Strongylus</taxon>
    </lineage>
</organism>
<reference evidence="1 2" key="1">
    <citation type="submission" date="2018-11" db="EMBL/GenBank/DDBJ databases">
        <authorList>
            <consortium name="Pathogen Informatics"/>
        </authorList>
    </citation>
    <scope>NUCLEOTIDE SEQUENCE [LARGE SCALE GENOMIC DNA]</scope>
</reference>
<name>A0A3P7ILK6_STRVU</name>
<sequence>MTPVNYVATSNEDVQLSVLHRLDVDGASFILSSSGSRLVVFDVEQSKIILVNDLGEEIQCFCVCAADVFVIFRNLPIPRKYTLCDREMVVKKLLAKSLAIQSAKFVLQWKDCLWPDKVINQIADSLSKSCGKPQVVRLRAELLEIMERQKSDYDNDGRSKAVAASNQPLCIRLPSGIHRVVNNMSDHIDEAPTEHVVPPKTRFRSRSCAGNR</sequence>
<evidence type="ECO:0000313" key="1">
    <source>
        <dbReference type="EMBL" id="VDM73830.1"/>
    </source>
</evidence>
<dbReference type="OrthoDB" id="19493at2759"/>
<gene>
    <name evidence="1" type="ORF">SVUK_LOCUS8828</name>
</gene>
<accession>A0A3P7ILK6</accession>
<keyword evidence="2" id="KW-1185">Reference proteome</keyword>
<protein>
    <submittedName>
        <fullName evidence="1">Uncharacterized protein</fullName>
    </submittedName>
</protein>
<dbReference type="Proteomes" id="UP000270094">
    <property type="component" value="Unassembled WGS sequence"/>
</dbReference>
<dbReference type="AlphaFoldDB" id="A0A3P7ILK6"/>
<proteinExistence type="predicted"/>